<dbReference type="PROSITE" id="PS51163">
    <property type="entry name" value="YRDC"/>
    <property type="match status" value="1"/>
</dbReference>
<evidence type="ECO:0000259" key="12">
    <source>
        <dbReference type="PROSITE" id="PS51163"/>
    </source>
</evidence>
<keyword evidence="4" id="KW-0963">Cytoplasm</keyword>
<evidence type="ECO:0000256" key="7">
    <source>
        <dbReference type="ARBA" id="ARBA00022695"/>
    </source>
</evidence>
<accession>A0ABS9EEN2</accession>
<dbReference type="EC" id="2.7.7.87" evidence="3"/>
<evidence type="ECO:0000256" key="5">
    <source>
        <dbReference type="ARBA" id="ARBA00022679"/>
    </source>
</evidence>
<evidence type="ECO:0000256" key="6">
    <source>
        <dbReference type="ARBA" id="ARBA00022694"/>
    </source>
</evidence>
<dbReference type="SUPFAM" id="SSF55821">
    <property type="entry name" value="YrdC/RibB"/>
    <property type="match status" value="1"/>
</dbReference>
<protein>
    <recommendedName>
        <fullName evidence="10">L-threonylcarbamoyladenylate synthase</fullName>
        <ecNumber evidence="3">2.7.7.87</ecNumber>
    </recommendedName>
    <alternativeName>
        <fullName evidence="10">L-threonylcarbamoyladenylate synthase</fullName>
    </alternativeName>
</protein>
<keyword evidence="5" id="KW-0808">Transferase</keyword>
<evidence type="ECO:0000256" key="9">
    <source>
        <dbReference type="ARBA" id="ARBA00022840"/>
    </source>
</evidence>
<organism evidence="13 14">
    <name type="scientific">Gillisia lutea</name>
    <dbReference type="NCBI Taxonomy" id="2909668"/>
    <lineage>
        <taxon>Bacteria</taxon>
        <taxon>Pseudomonadati</taxon>
        <taxon>Bacteroidota</taxon>
        <taxon>Flavobacteriia</taxon>
        <taxon>Flavobacteriales</taxon>
        <taxon>Flavobacteriaceae</taxon>
        <taxon>Gillisia</taxon>
    </lineage>
</organism>
<dbReference type="PANTHER" id="PTHR17490:SF16">
    <property type="entry name" value="THREONYLCARBAMOYL-AMP SYNTHASE"/>
    <property type="match status" value="1"/>
</dbReference>
<comment type="similarity">
    <text evidence="2">Belongs to the SUA5 family.</text>
</comment>
<keyword evidence="14" id="KW-1185">Reference proteome</keyword>
<keyword evidence="9" id="KW-0067">ATP-binding</keyword>
<dbReference type="RefSeq" id="WP_236133478.1">
    <property type="nucleotide sequence ID" value="NZ_JAKGTH010000007.1"/>
</dbReference>
<proteinExistence type="inferred from homology"/>
<evidence type="ECO:0000256" key="3">
    <source>
        <dbReference type="ARBA" id="ARBA00012584"/>
    </source>
</evidence>
<evidence type="ECO:0000256" key="10">
    <source>
        <dbReference type="ARBA" id="ARBA00029774"/>
    </source>
</evidence>
<gene>
    <name evidence="13" type="ORF">L1I30_06615</name>
</gene>
<dbReference type="EMBL" id="JAKGTH010000007">
    <property type="protein sequence ID" value="MCF4101331.1"/>
    <property type="molecule type" value="Genomic_DNA"/>
</dbReference>
<dbReference type="Gene3D" id="3.90.870.10">
    <property type="entry name" value="DHBP synthase"/>
    <property type="match status" value="1"/>
</dbReference>
<evidence type="ECO:0000256" key="4">
    <source>
        <dbReference type="ARBA" id="ARBA00022490"/>
    </source>
</evidence>
<dbReference type="Pfam" id="PF01300">
    <property type="entry name" value="Sua5_yciO_yrdC"/>
    <property type="match status" value="1"/>
</dbReference>
<name>A0ABS9EEN2_9FLAO</name>
<comment type="caution">
    <text evidence="13">The sequence shown here is derived from an EMBL/GenBank/DDBJ whole genome shotgun (WGS) entry which is preliminary data.</text>
</comment>
<comment type="catalytic activity">
    <reaction evidence="11">
        <text>L-threonine + hydrogencarbonate + ATP = L-threonylcarbamoyladenylate + diphosphate + H2O</text>
        <dbReference type="Rhea" id="RHEA:36407"/>
        <dbReference type="ChEBI" id="CHEBI:15377"/>
        <dbReference type="ChEBI" id="CHEBI:17544"/>
        <dbReference type="ChEBI" id="CHEBI:30616"/>
        <dbReference type="ChEBI" id="CHEBI:33019"/>
        <dbReference type="ChEBI" id="CHEBI:57926"/>
        <dbReference type="ChEBI" id="CHEBI:73682"/>
        <dbReference type="EC" id="2.7.7.87"/>
    </reaction>
</comment>
<evidence type="ECO:0000313" key="13">
    <source>
        <dbReference type="EMBL" id="MCF4101331.1"/>
    </source>
</evidence>
<evidence type="ECO:0000256" key="8">
    <source>
        <dbReference type="ARBA" id="ARBA00022741"/>
    </source>
</evidence>
<evidence type="ECO:0000256" key="11">
    <source>
        <dbReference type="ARBA" id="ARBA00048366"/>
    </source>
</evidence>
<evidence type="ECO:0000256" key="1">
    <source>
        <dbReference type="ARBA" id="ARBA00004496"/>
    </source>
</evidence>
<dbReference type="InterPro" id="IPR017945">
    <property type="entry name" value="DHBP_synth_RibB-like_a/b_dom"/>
</dbReference>
<dbReference type="InterPro" id="IPR050156">
    <property type="entry name" value="TC-AMP_synthase_SUA5"/>
</dbReference>
<keyword evidence="7" id="KW-0548">Nucleotidyltransferase</keyword>
<evidence type="ECO:0000313" key="14">
    <source>
        <dbReference type="Proteomes" id="UP001179363"/>
    </source>
</evidence>
<feature type="domain" description="YrdC-like" evidence="12">
    <location>
        <begin position="5"/>
        <end position="189"/>
    </location>
</feature>
<comment type="subcellular location">
    <subcellularLocation>
        <location evidence="1">Cytoplasm</location>
    </subcellularLocation>
</comment>
<dbReference type="Proteomes" id="UP001179363">
    <property type="component" value="Unassembled WGS sequence"/>
</dbReference>
<sequence>MEDFKEETEKTLEVLKKGGIILYPTDTVWGIGCDATNAAAVAKVYALKKRADKKALICLVNSIKMLEKHVDLVPEPAYLIIEHADKPTTIIYDNPLRVANNLVAEDETLAIRVTKDKFCEQLIYKFRKPIVSTSANISGQPTPQSFAQISPEILKGVDYVVNLHRSKVSGKPSSIIKIGNDRSVKVIRK</sequence>
<dbReference type="InterPro" id="IPR006070">
    <property type="entry name" value="Sua5-like_dom"/>
</dbReference>
<reference evidence="13" key="1">
    <citation type="submission" date="2022-01" db="EMBL/GenBank/DDBJ databases">
        <title>Gillisia lutea sp. nov., isolated from marine plastic residues from the Malvarosa beach (Valencia, Spain).</title>
        <authorList>
            <person name="Vidal-Verdu A."/>
            <person name="Molina-Menor E."/>
            <person name="Satari L."/>
            <person name="Pascual J."/>
            <person name="Pereto J."/>
            <person name="Porcar M."/>
        </authorList>
    </citation>
    <scope>NUCLEOTIDE SEQUENCE</scope>
    <source>
        <strain evidence="13">M10.2A</strain>
    </source>
</reference>
<keyword evidence="8" id="KW-0547">Nucleotide-binding</keyword>
<dbReference type="PANTHER" id="PTHR17490">
    <property type="entry name" value="SUA5"/>
    <property type="match status" value="1"/>
</dbReference>
<keyword evidence="6" id="KW-0819">tRNA processing</keyword>
<dbReference type="NCBIfam" id="TIGR00057">
    <property type="entry name" value="L-threonylcarbamoyladenylate synthase"/>
    <property type="match status" value="1"/>
</dbReference>
<evidence type="ECO:0000256" key="2">
    <source>
        <dbReference type="ARBA" id="ARBA00007663"/>
    </source>
</evidence>